<evidence type="ECO:0000259" key="2">
    <source>
        <dbReference type="Pfam" id="PF12690"/>
    </source>
</evidence>
<accession>A0A1S2LW58</accession>
<dbReference type="Pfam" id="PF12690">
    <property type="entry name" value="BsuPI"/>
    <property type="match status" value="1"/>
</dbReference>
<sequence length="168" mass="18812">MKKLWLILLIGMIAAMTISGCGTADEQIDNNVGGNIDTGYETSTDNGEDKDEIANEMLSTTIQLKDGDYIFSLKNNSDKEIELTFSSSQEYEYVINDSEGNHIYTYSMDKMFAMMMKMKTLAPEEEYNINIDVKEVLATLEKGVYTLEIWPVAAETEGLTSTIEIVVD</sequence>
<dbReference type="EMBL" id="MLQQ01000001">
    <property type="protein sequence ID" value="OIJ15585.1"/>
    <property type="molecule type" value="Genomic_DNA"/>
</dbReference>
<organism evidence="3 4">
    <name type="scientific">Anaerobacillus arseniciselenatis</name>
    <dbReference type="NCBI Taxonomy" id="85682"/>
    <lineage>
        <taxon>Bacteria</taxon>
        <taxon>Bacillati</taxon>
        <taxon>Bacillota</taxon>
        <taxon>Bacilli</taxon>
        <taxon>Bacillales</taxon>
        <taxon>Bacillaceae</taxon>
        <taxon>Anaerobacillus</taxon>
    </lineage>
</organism>
<dbReference type="AlphaFoldDB" id="A0A1S2LW58"/>
<keyword evidence="4" id="KW-1185">Reference proteome</keyword>
<reference evidence="3 4" key="1">
    <citation type="submission" date="2016-10" db="EMBL/GenBank/DDBJ databases">
        <title>Draft genome sequences of four alkaliphilic bacteria belonging to the Anaerobacillus genus.</title>
        <authorList>
            <person name="Bassil N.M."/>
            <person name="Lloyd J.R."/>
        </authorList>
    </citation>
    <scope>NUCLEOTIDE SEQUENCE [LARGE SCALE GENOMIC DNA]</scope>
    <source>
        <strain evidence="3 4">DSM 15340</strain>
    </source>
</reference>
<proteinExistence type="predicted"/>
<protein>
    <recommendedName>
        <fullName evidence="2">Intracellular proteinase inhibitor BsuPI domain-containing protein</fullName>
    </recommendedName>
</protein>
<dbReference type="Gene3D" id="2.60.40.2360">
    <property type="entry name" value="Intracellular proteinase inhibitor BsuPI"/>
    <property type="match status" value="1"/>
</dbReference>
<name>A0A1S2LW58_9BACI</name>
<evidence type="ECO:0000313" key="4">
    <source>
        <dbReference type="Proteomes" id="UP000180098"/>
    </source>
</evidence>
<dbReference type="InterPro" id="IPR038144">
    <property type="entry name" value="IPI"/>
</dbReference>
<dbReference type="OrthoDB" id="2453194at2"/>
<feature type="signal peptide" evidence="1">
    <location>
        <begin position="1"/>
        <end position="24"/>
    </location>
</feature>
<dbReference type="InterPro" id="IPR020481">
    <property type="entry name" value="Intracell_prot_inh_BsuPI"/>
</dbReference>
<keyword evidence="1" id="KW-0732">Signal</keyword>
<comment type="caution">
    <text evidence="3">The sequence shown here is derived from an EMBL/GenBank/DDBJ whole genome shotgun (WGS) entry which is preliminary data.</text>
</comment>
<feature type="chain" id="PRO_5010273258" description="Intracellular proteinase inhibitor BsuPI domain-containing protein" evidence="1">
    <location>
        <begin position="25"/>
        <end position="168"/>
    </location>
</feature>
<evidence type="ECO:0000256" key="1">
    <source>
        <dbReference type="SAM" id="SignalP"/>
    </source>
</evidence>
<dbReference type="PROSITE" id="PS51257">
    <property type="entry name" value="PROKAR_LIPOPROTEIN"/>
    <property type="match status" value="1"/>
</dbReference>
<gene>
    <name evidence="3" type="ORF">BKP35_00915</name>
</gene>
<dbReference type="RefSeq" id="WP_071311510.1">
    <property type="nucleotide sequence ID" value="NZ_MLQQ01000001.1"/>
</dbReference>
<dbReference type="Proteomes" id="UP000180098">
    <property type="component" value="Unassembled WGS sequence"/>
</dbReference>
<feature type="domain" description="Intracellular proteinase inhibitor BsuPI" evidence="2">
    <location>
        <begin position="70"/>
        <end position="154"/>
    </location>
</feature>
<evidence type="ECO:0000313" key="3">
    <source>
        <dbReference type="EMBL" id="OIJ15585.1"/>
    </source>
</evidence>